<evidence type="ECO:0000313" key="4">
    <source>
        <dbReference type="EMBL" id="EHQ62686.1"/>
    </source>
</evidence>
<evidence type="ECO:0000256" key="1">
    <source>
        <dbReference type="SAM" id="MobiDB-lite"/>
    </source>
</evidence>
<feature type="compositionally biased region" description="Basic and acidic residues" evidence="1">
    <location>
        <begin position="336"/>
        <end position="358"/>
    </location>
</feature>
<feature type="region of interest" description="Disordered" evidence="1">
    <location>
        <begin position="21"/>
        <end position="77"/>
    </location>
</feature>
<dbReference type="AlphaFoldDB" id="H3SE10"/>
<evidence type="ECO:0000259" key="3">
    <source>
        <dbReference type="Pfam" id="PF01551"/>
    </source>
</evidence>
<dbReference type="SUPFAM" id="SSF51261">
    <property type="entry name" value="Duplicated hybrid motif"/>
    <property type="match status" value="1"/>
</dbReference>
<dbReference type="STRING" id="1131935.PDENDC454_08795"/>
<dbReference type="Gene3D" id="2.70.70.10">
    <property type="entry name" value="Glucose Permease (Domain IIA)"/>
    <property type="match status" value="1"/>
</dbReference>
<gene>
    <name evidence="4" type="ORF">PDENDC454_08795</name>
</gene>
<dbReference type="PANTHER" id="PTHR21666:SF270">
    <property type="entry name" value="MUREIN HYDROLASE ACTIVATOR ENVC"/>
    <property type="match status" value="1"/>
</dbReference>
<protein>
    <recommendedName>
        <fullName evidence="3">M23ase beta-sheet core domain-containing protein</fullName>
    </recommendedName>
</protein>
<organism evidence="4 5">
    <name type="scientific">Paenibacillus dendritiformis C454</name>
    <dbReference type="NCBI Taxonomy" id="1131935"/>
    <lineage>
        <taxon>Bacteria</taxon>
        <taxon>Bacillati</taxon>
        <taxon>Bacillota</taxon>
        <taxon>Bacilli</taxon>
        <taxon>Bacillales</taxon>
        <taxon>Paenibacillaceae</taxon>
        <taxon>Paenibacillus</taxon>
    </lineage>
</organism>
<dbReference type="PROSITE" id="PS51257">
    <property type="entry name" value="PROKAR_LIPOPROTEIN"/>
    <property type="match status" value="1"/>
</dbReference>
<proteinExistence type="predicted"/>
<dbReference type="InterPro" id="IPR016047">
    <property type="entry name" value="M23ase_b-sheet_dom"/>
</dbReference>
<comment type="caution">
    <text evidence="4">The sequence shown here is derived from an EMBL/GenBank/DDBJ whole genome shotgun (WGS) entry which is preliminary data.</text>
</comment>
<dbReference type="GO" id="GO:0004222">
    <property type="term" value="F:metalloendopeptidase activity"/>
    <property type="evidence" value="ECO:0007669"/>
    <property type="project" value="TreeGrafter"/>
</dbReference>
<dbReference type="PANTHER" id="PTHR21666">
    <property type="entry name" value="PEPTIDASE-RELATED"/>
    <property type="match status" value="1"/>
</dbReference>
<accession>H3SE10</accession>
<dbReference type="CDD" id="cd12797">
    <property type="entry name" value="M23_peptidase"/>
    <property type="match status" value="1"/>
</dbReference>
<feature type="region of interest" description="Disordered" evidence="1">
    <location>
        <begin position="335"/>
        <end position="358"/>
    </location>
</feature>
<feature type="compositionally biased region" description="Basic and acidic residues" evidence="1">
    <location>
        <begin position="31"/>
        <end position="45"/>
    </location>
</feature>
<feature type="chain" id="PRO_5039332529" description="M23ase beta-sheet core domain-containing protein" evidence="2">
    <location>
        <begin position="21"/>
        <end position="358"/>
    </location>
</feature>
<dbReference type="OrthoDB" id="9809488at2"/>
<feature type="domain" description="M23ase beta-sheet core" evidence="3">
    <location>
        <begin position="233"/>
        <end position="323"/>
    </location>
</feature>
<keyword evidence="5" id="KW-1185">Reference proteome</keyword>
<dbReference type="Proteomes" id="UP000003900">
    <property type="component" value="Unassembled WGS sequence"/>
</dbReference>
<keyword evidence="2" id="KW-0732">Signal</keyword>
<evidence type="ECO:0000256" key="2">
    <source>
        <dbReference type="SAM" id="SignalP"/>
    </source>
</evidence>
<dbReference type="InterPro" id="IPR011055">
    <property type="entry name" value="Dup_hybrid_motif"/>
</dbReference>
<reference evidence="4 5" key="1">
    <citation type="journal article" date="2012" name="J. Bacteriol.">
        <title>Genome Sequence of the Pattern-Forming Social Bacterium Paenibacillus dendritiformis C454 Chiral Morphotype.</title>
        <authorList>
            <person name="Sirota-Madi A."/>
            <person name="Olender T."/>
            <person name="Helman Y."/>
            <person name="Brainis I."/>
            <person name="Finkelshtein A."/>
            <person name="Roth D."/>
            <person name="Hagai E."/>
            <person name="Leshkowitz D."/>
            <person name="Brodsky L."/>
            <person name="Galatenko V."/>
            <person name="Nikolaev V."/>
            <person name="Gutnick D.L."/>
            <person name="Lancet D."/>
            <person name="Ben-Jacob E."/>
        </authorList>
    </citation>
    <scope>NUCLEOTIDE SEQUENCE [LARGE SCALE GENOMIC DNA]</scope>
    <source>
        <strain evidence="4 5">C454</strain>
    </source>
</reference>
<evidence type="ECO:0000313" key="5">
    <source>
        <dbReference type="Proteomes" id="UP000003900"/>
    </source>
</evidence>
<dbReference type="Pfam" id="PF01551">
    <property type="entry name" value="Peptidase_M23"/>
    <property type="match status" value="1"/>
</dbReference>
<dbReference type="InterPro" id="IPR050570">
    <property type="entry name" value="Cell_wall_metabolism_enzyme"/>
</dbReference>
<feature type="signal peptide" evidence="2">
    <location>
        <begin position="1"/>
        <end position="20"/>
    </location>
</feature>
<dbReference type="PATRIC" id="fig|1131935.3.peg.1800"/>
<dbReference type="RefSeq" id="WP_006676272.1">
    <property type="nucleotide sequence ID" value="NZ_AHKH01000017.1"/>
</dbReference>
<sequence>MKKRSLAVCILALSSVIAISGCSGNAGSPKESPKEEAGTVKEKEPASGQSGKADEQQTQKSQEKVTKGQETLTGDDVSGWIAGHEAAKLYEHFSPEFQEQVTAEDIDKLLRQAWKKGEAPVQISRLAADGTETYVWSSEDGKMYISAVLHEGRIHGLLLRPSDPRATDEKYTRHAYRMPFEGEWTVAWGGTNTMLNYHYEYPTQRYAYDLFIVRDGARLEGDPKENASYFAFGEPVVAPLGGKVVKVVDGHPDNVPFEKPLTEEAAGNHVVIDHGNGEYSVLAHFKKDSILVKEGDTVKQGDRLGLCGNSGNSSDAHIHFQVSDSPSLEEGSSIRIRFEDGSDPDPVRGDLVRGQDKQ</sequence>
<name>H3SE10_9BACL</name>
<feature type="compositionally biased region" description="Basic and acidic residues" evidence="1">
    <location>
        <begin position="52"/>
        <end position="67"/>
    </location>
</feature>
<dbReference type="EMBL" id="AHKH01000017">
    <property type="protein sequence ID" value="EHQ62686.1"/>
    <property type="molecule type" value="Genomic_DNA"/>
</dbReference>